<dbReference type="RefSeq" id="WP_197659923.1">
    <property type="nucleotide sequence ID" value="NZ_JAEAGR010000002.1"/>
</dbReference>
<gene>
    <name evidence="1" type="ORF">I5677_02125</name>
</gene>
<protein>
    <submittedName>
        <fullName evidence="1">Uncharacterized protein</fullName>
    </submittedName>
</protein>
<evidence type="ECO:0000313" key="1">
    <source>
        <dbReference type="EMBL" id="MBH1939689.1"/>
    </source>
</evidence>
<name>A0A8J7H0K5_9FIRM</name>
<comment type="caution">
    <text evidence="1">The sequence shown here is derived from an EMBL/GenBank/DDBJ whole genome shotgun (WGS) entry which is preliminary data.</text>
</comment>
<evidence type="ECO:0000313" key="2">
    <source>
        <dbReference type="Proteomes" id="UP000623269"/>
    </source>
</evidence>
<accession>A0A8J7H0K5</accession>
<dbReference type="AlphaFoldDB" id="A0A8J7H0K5"/>
<sequence length="483" mass="57264">MDKNLKTIYKDILHNRIPEVNIPRFFNHMVNHYHTYASIRLALHYYTYYEVYCDEHKEWNGAAKDLTRELNQIIRRNVLGKTVLPEEGNETDEAGSIEEAVRRIDKIRNEIMKRMNVLTAYTDIFYNYEYILNRVEYRFQEEEVLPEEDDIFARDVLRYIFDTQDNVVINEKIKEIVGQIPVRMAKQKYYDLLRESFQPYLGAELSSLQTYLYMLRTSAMLQKEEGMETYYPWLWDKKNELASINYKEITKSQYEEATDILTTASELLLTETAIYYSLQEIVNEVYSVLLCAPYVGVEDTCGDKWDKASFEIISEINRLFYEETYEEPPTKLIEVFGVIEGVQEEMIYDLTALEEALYEIDVNHRKLTESLMMDKLLNTLLLCKDLLSNSLFIDFYEIRMNQPVDEDRLTVEADKLINELAELFENHDKVVSRAVMANTLNKIPVFFKNHTEVMEYIRYSLEKCTDLVEKIACMRIIRDIMSE</sequence>
<dbReference type="Proteomes" id="UP000623269">
    <property type="component" value="Unassembled WGS sequence"/>
</dbReference>
<reference evidence="1" key="1">
    <citation type="submission" date="2020-12" db="EMBL/GenBank/DDBJ databases">
        <title>M. sibirica DSM 26468T genome.</title>
        <authorList>
            <person name="Thieme N."/>
            <person name="Rettenmaier R."/>
            <person name="Zverlov V."/>
            <person name="Liebl W."/>
        </authorList>
    </citation>
    <scope>NUCLEOTIDE SEQUENCE</scope>
    <source>
        <strain evidence="1">DSM 26468</strain>
    </source>
</reference>
<proteinExistence type="predicted"/>
<organism evidence="1 2">
    <name type="scientific">Mobilitalea sibirica</name>
    <dbReference type="NCBI Taxonomy" id="1462919"/>
    <lineage>
        <taxon>Bacteria</taxon>
        <taxon>Bacillati</taxon>
        <taxon>Bacillota</taxon>
        <taxon>Clostridia</taxon>
        <taxon>Lachnospirales</taxon>
        <taxon>Lachnospiraceae</taxon>
        <taxon>Mobilitalea</taxon>
    </lineage>
</organism>
<dbReference type="EMBL" id="JAEAGR010000002">
    <property type="protein sequence ID" value="MBH1939689.1"/>
    <property type="molecule type" value="Genomic_DNA"/>
</dbReference>
<keyword evidence="2" id="KW-1185">Reference proteome</keyword>